<dbReference type="Proteomes" id="UP001283212">
    <property type="component" value="Unassembled WGS sequence"/>
</dbReference>
<reference evidence="2 3" key="1">
    <citation type="submission" date="2023-06" db="EMBL/GenBank/DDBJ databases">
        <title>Genome sequence of Methancorpusculaceae sp. Cs1.</title>
        <authorList>
            <person name="Protasov E."/>
            <person name="Platt K."/>
            <person name="Poehlein A."/>
            <person name="Daniel R."/>
            <person name="Brune A."/>
        </authorList>
    </citation>
    <scope>NUCLEOTIDE SEQUENCE [LARGE SCALE GENOMIC DNA]</scope>
    <source>
        <strain evidence="2 3">Cs1</strain>
    </source>
</reference>
<accession>A0AAE4MGX4</accession>
<dbReference type="EMBL" id="JAWDKB010000004">
    <property type="protein sequence ID" value="MDV0443880.1"/>
    <property type="molecule type" value="Genomic_DNA"/>
</dbReference>
<keyword evidence="1" id="KW-0812">Transmembrane</keyword>
<keyword evidence="1" id="KW-0472">Membrane</keyword>
<sequence length="65" mass="7294">MHRNITELHGKIKSHKCTENACGAGMHGKSWMFFQTVMPILLAFLCIPVPQAFSVHSVKLRDISV</sequence>
<proteinExistence type="predicted"/>
<evidence type="ECO:0000313" key="2">
    <source>
        <dbReference type="EMBL" id="MDV0443880.1"/>
    </source>
</evidence>
<comment type="caution">
    <text evidence="2">The sequence shown here is derived from an EMBL/GenBank/DDBJ whole genome shotgun (WGS) entry which is preliminary data.</text>
</comment>
<keyword evidence="1" id="KW-1133">Transmembrane helix</keyword>
<feature type="transmembrane region" description="Helical" evidence="1">
    <location>
        <begin position="33"/>
        <end position="53"/>
    </location>
</feature>
<protein>
    <submittedName>
        <fullName evidence="2">Uncharacterized protein</fullName>
    </submittedName>
</protein>
<evidence type="ECO:0000256" key="1">
    <source>
        <dbReference type="SAM" id="Phobius"/>
    </source>
</evidence>
<name>A0AAE4MGX4_9EURY</name>
<keyword evidence="3" id="KW-1185">Reference proteome</keyword>
<dbReference type="AlphaFoldDB" id="A0AAE4MGX4"/>
<gene>
    <name evidence="2" type="ORF">McpCs1_12630</name>
</gene>
<organism evidence="2 3">
    <name type="scientific">Methanorbis rubei</name>
    <dbReference type="NCBI Taxonomy" id="3028300"/>
    <lineage>
        <taxon>Archaea</taxon>
        <taxon>Methanobacteriati</taxon>
        <taxon>Methanobacteriota</taxon>
        <taxon>Stenosarchaea group</taxon>
        <taxon>Methanomicrobia</taxon>
        <taxon>Methanomicrobiales</taxon>
        <taxon>Methanocorpusculaceae</taxon>
        <taxon>Methanorbis</taxon>
    </lineage>
</organism>
<evidence type="ECO:0000313" key="3">
    <source>
        <dbReference type="Proteomes" id="UP001283212"/>
    </source>
</evidence>